<dbReference type="Pfam" id="PF04586">
    <property type="entry name" value="Peptidase_S78"/>
    <property type="match status" value="1"/>
</dbReference>
<dbReference type="AlphaFoldDB" id="A0A9W5EY88"/>
<dbReference type="Proteomes" id="UP000191933">
    <property type="component" value="Unassembled WGS sequence"/>
</dbReference>
<dbReference type="InterPro" id="IPR006433">
    <property type="entry name" value="Prohead_protease"/>
</dbReference>
<protein>
    <recommendedName>
        <fullName evidence="4">Prohead serine protease domain-containing protein</fullName>
    </recommendedName>
</protein>
<evidence type="ECO:0000256" key="2">
    <source>
        <dbReference type="ARBA" id="ARBA00022670"/>
    </source>
</evidence>
<feature type="domain" description="Prohead serine protease" evidence="4">
    <location>
        <begin position="25"/>
        <end position="168"/>
    </location>
</feature>
<evidence type="ECO:0000259" key="4">
    <source>
        <dbReference type="Pfam" id="PF04586"/>
    </source>
</evidence>
<evidence type="ECO:0000313" key="6">
    <source>
        <dbReference type="Proteomes" id="UP000191933"/>
    </source>
</evidence>
<keyword evidence="1" id="KW-1188">Viral release from host cell</keyword>
<organism evidence="5 6">
    <name type="scientific">Agrobacterium genomosp. 2 str. CFBP 5494</name>
    <dbReference type="NCBI Taxonomy" id="1183436"/>
    <lineage>
        <taxon>Bacteria</taxon>
        <taxon>Pseudomonadati</taxon>
        <taxon>Pseudomonadota</taxon>
        <taxon>Alphaproteobacteria</taxon>
        <taxon>Hyphomicrobiales</taxon>
        <taxon>Rhizobiaceae</taxon>
        <taxon>Rhizobium/Agrobacterium group</taxon>
        <taxon>Agrobacterium</taxon>
        <taxon>Agrobacterium tumefaciens complex</taxon>
    </lineage>
</organism>
<dbReference type="InterPro" id="IPR054613">
    <property type="entry name" value="Peptidase_S78_dom"/>
</dbReference>
<dbReference type="GO" id="GO:0008233">
    <property type="term" value="F:peptidase activity"/>
    <property type="evidence" value="ECO:0007669"/>
    <property type="project" value="UniProtKB-KW"/>
</dbReference>
<name>A0A9W5EY88_9HYPH</name>
<dbReference type="NCBIfam" id="TIGR01543">
    <property type="entry name" value="proheadase_HK97"/>
    <property type="match status" value="1"/>
</dbReference>
<dbReference type="RefSeq" id="WP_198647575.1">
    <property type="nucleotide sequence ID" value="NZ_LT009718.1"/>
</dbReference>
<dbReference type="EMBL" id="FBVY01000002">
    <property type="protein sequence ID" value="CUW85688.1"/>
    <property type="molecule type" value="Genomic_DNA"/>
</dbReference>
<dbReference type="GO" id="GO:0006508">
    <property type="term" value="P:proteolysis"/>
    <property type="evidence" value="ECO:0007669"/>
    <property type="project" value="UniProtKB-KW"/>
</dbReference>
<sequence>MLPEVERCVRNTPMNKHKHLELDAKIKAIGGDNSGEFEGYGSVFGTVDSYRDVVERGAFTESLEKHGMPKLLLQHSSWMVGGIYVEVREDEHGLFVKGQLNLEVQAAREAYALLKQGAISGLSIGYRTLEEEVDRETGVNHLKKVRLYEVSIVTFPANEDATVSAVKSAPGNIRDFEDFLREAGKYSQSEAKLIASKGFNALQRHREGGEAALAQDALQGAIDQLRKFLPRGHGEDCSAR</sequence>
<accession>A0A9W5EY88</accession>
<keyword evidence="6" id="KW-1185">Reference proteome</keyword>
<dbReference type="SUPFAM" id="SSF50789">
    <property type="entry name" value="Herpes virus serine proteinase, assemblin"/>
    <property type="match status" value="1"/>
</dbReference>
<evidence type="ECO:0000256" key="1">
    <source>
        <dbReference type="ARBA" id="ARBA00022612"/>
    </source>
</evidence>
<evidence type="ECO:0000256" key="3">
    <source>
        <dbReference type="ARBA" id="ARBA00022801"/>
    </source>
</evidence>
<gene>
    <name evidence="5" type="ORF">AGR2A_Cc100228</name>
</gene>
<reference evidence="5 6" key="1">
    <citation type="submission" date="2016-01" db="EMBL/GenBank/DDBJ databases">
        <authorList>
            <person name="Regsiter A."/>
            <person name="william w."/>
        </authorList>
    </citation>
    <scope>NUCLEOTIDE SEQUENCE [LARGE SCALE GENOMIC DNA]</scope>
    <source>
        <strain evidence="5 6">CFBP 5494</strain>
    </source>
</reference>
<keyword evidence="2" id="KW-0645">Protease</keyword>
<evidence type="ECO:0000313" key="5">
    <source>
        <dbReference type="EMBL" id="CUW85688.1"/>
    </source>
</evidence>
<keyword evidence="3" id="KW-0378">Hydrolase</keyword>
<proteinExistence type="predicted"/>
<comment type="caution">
    <text evidence="5">The sequence shown here is derived from an EMBL/GenBank/DDBJ whole genome shotgun (WGS) entry which is preliminary data.</text>
</comment>